<organism evidence="3 4">
    <name type="scientific">Pseudomonas frederiksbergensis</name>
    <dbReference type="NCBI Taxonomy" id="104087"/>
    <lineage>
        <taxon>Bacteria</taxon>
        <taxon>Pseudomonadati</taxon>
        <taxon>Pseudomonadota</taxon>
        <taxon>Gammaproteobacteria</taxon>
        <taxon>Pseudomonadales</taxon>
        <taxon>Pseudomonadaceae</taxon>
        <taxon>Pseudomonas</taxon>
    </lineage>
</organism>
<accession>A0A423KKN3</accession>
<feature type="repeat" description="TPR" evidence="1">
    <location>
        <begin position="133"/>
        <end position="166"/>
    </location>
</feature>
<dbReference type="AlphaFoldDB" id="A0A423KKN3"/>
<dbReference type="Pfam" id="PF13181">
    <property type="entry name" value="TPR_8"/>
    <property type="match status" value="1"/>
</dbReference>
<name>A0A423KKN3_9PSED</name>
<feature type="chain" id="PRO_5019459430" evidence="2">
    <location>
        <begin position="19"/>
        <end position="195"/>
    </location>
</feature>
<dbReference type="Proteomes" id="UP000283627">
    <property type="component" value="Unassembled WGS sequence"/>
</dbReference>
<dbReference type="SUPFAM" id="SSF48452">
    <property type="entry name" value="TPR-like"/>
    <property type="match status" value="1"/>
</dbReference>
<feature type="signal peptide" evidence="2">
    <location>
        <begin position="1"/>
        <end position="18"/>
    </location>
</feature>
<reference evidence="3 4" key="1">
    <citation type="submission" date="2016-10" db="EMBL/GenBank/DDBJ databases">
        <title>Comparative genome analysis of multiple Pseudomonas spp. focuses on biocontrol and plant growth promoting traits.</title>
        <authorList>
            <person name="Tao X.-Y."/>
            <person name="Taylor C.G."/>
        </authorList>
    </citation>
    <scope>NUCLEOTIDE SEQUENCE [LARGE SCALE GENOMIC DNA]</scope>
    <source>
        <strain evidence="3 4">39A2</strain>
    </source>
</reference>
<gene>
    <name evidence="3" type="ORF">BK665_13735</name>
</gene>
<keyword evidence="1" id="KW-0802">TPR repeat</keyword>
<proteinExistence type="predicted"/>
<evidence type="ECO:0000256" key="1">
    <source>
        <dbReference type="PROSITE-ProRule" id="PRU00339"/>
    </source>
</evidence>
<dbReference type="InterPro" id="IPR011990">
    <property type="entry name" value="TPR-like_helical_dom_sf"/>
</dbReference>
<dbReference type="EMBL" id="MOBP01000008">
    <property type="protein sequence ID" value="RON53956.1"/>
    <property type="molecule type" value="Genomic_DNA"/>
</dbReference>
<comment type="caution">
    <text evidence="3">The sequence shown here is derived from an EMBL/GenBank/DDBJ whole genome shotgun (WGS) entry which is preliminary data.</text>
</comment>
<dbReference type="RefSeq" id="WP_123406650.1">
    <property type="nucleotide sequence ID" value="NZ_MOBP01000008.1"/>
</dbReference>
<evidence type="ECO:0000313" key="3">
    <source>
        <dbReference type="EMBL" id="RON53956.1"/>
    </source>
</evidence>
<dbReference type="SMART" id="SM00028">
    <property type="entry name" value="TPR"/>
    <property type="match status" value="3"/>
</dbReference>
<evidence type="ECO:0000256" key="2">
    <source>
        <dbReference type="SAM" id="SignalP"/>
    </source>
</evidence>
<dbReference type="PROSITE" id="PS50005">
    <property type="entry name" value="TPR"/>
    <property type="match status" value="1"/>
</dbReference>
<protein>
    <submittedName>
        <fullName evidence="3">Uncharacterized protein</fullName>
    </submittedName>
</protein>
<dbReference type="InterPro" id="IPR019734">
    <property type="entry name" value="TPR_rpt"/>
</dbReference>
<dbReference type="OrthoDB" id="9814042at2"/>
<sequence>MKNLIVILYLVFIPFVQAGDAASDLPVDIKDTISEKGYPAAKAALKTYIETNPESYFAYSALGKATAIDGDYKQSINYLERAKTIKDANKIEDASIYNSIGWVRFLNGDTAGAIADINTAIESKSGIEPKVKEAAYNNLGLIYMTNNETEKAKQSFDQAITEFNSSYAKENLVLMDQLKVGREQQANHTDLKNLK</sequence>
<dbReference type="Gene3D" id="1.25.40.10">
    <property type="entry name" value="Tetratricopeptide repeat domain"/>
    <property type="match status" value="2"/>
</dbReference>
<evidence type="ECO:0000313" key="4">
    <source>
        <dbReference type="Proteomes" id="UP000283627"/>
    </source>
</evidence>
<keyword evidence="2" id="KW-0732">Signal</keyword>